<evidence type="ECO:0000313" key="4">
    <source>
        <dbReference type="EMBL" id="MCY1006422.1"/>
    </source>
</evidence>
<feature type="compositionally biased region" description="Acidic residues" evidence="3">
    <location>
        <begin position="377"/>
        <end position="387"/>
    </location>
</feature>
<feature type="region of interest" description="Disordered" evidence="3">
    <location>
        <begin position="285"/>
        <end position="311"/>
    </location>
</feature>
<feature type="compositionally biased region" description="Acidic residues" evidence="3">
    <location>
        <begin position="981"/>
        <end position="993"/>
    </location>
</feature>
<accession>A0A9X3ELX2</accession>
<name>A0A9X3ELX2_9BACT</name>
<comment type="function">
    <text evidence="2">Participates in chromosomal partition during cell division. May act via the formation of a condensin-like complex containing Smc and ScpB that pull DNA away from mid-cell into both cell halves.</text>
</comment>
<feature type="compositionally biased region" description="Basic and acidic residues" evidence="3">
    <location>
        <begin position="469"/>
        <end position="508"/>
    </location>
</feature>
<keyword evidence="2" id="KW-0132">Cell division</keyword>
<feature type="compositionally biased region" description="Low complexity" evidence="3">
    <location>
        <begin position="523"/>
        <end position="535"/>
    </location>
</feature>
<keyword evidence="2" id="KW-0159">Chromosome partition</keyword>
<feature type="compositionally biased region" description="Basic and acidic residues" evidence="3">
    <location>
        <begin position="401"/>
        <end position="444"/>
    </location>
</feature>
<dbReference type="Pfam" id="PF02616">
    <property type="entry name" value="SMC_ScpA"/>
    <property type="match status" value="1"/>
</dbReference>
<organism evidence="4 5">
    <name type="scientific">Nannocystis pusilla</name>
    <dbReference type="NCBI Taxonomy" id="889268"/>
    <lineage>
        <taxon>Bacteria</taxon>
        <taxon>Pseudomonadati</taxon>
        <taxon>Myxococcota</taxon>
        <taxon>Polyangia</taxon>
        <taxon>Nannocystales</taxon>
        <taxon>Nannocystaceae</taxon>
        <taxon>Nannocystis</taxon>
    </lineage>
</organism>
<dbReference type="Gene3D" id="6.10.250.2410">
    <property type="match status" value="1"/>
</dbReference>
<dbReference type="EMBL" id="JAPNKE010000002">
    <property type="protein sequence ID" value="MCY1006422.1"/>
    <property type="molecule type" value="Genomic_DNA"/>
</dbReference>
<comment type="caution">
    <text evidence="4">The sequence shown here is derived from an EMBL/GenBank/DDBJ whole genome shotgun (WGS) entry which is preliminary data.</text>
</comment>
<feature type="compositionally biased region" description="Acidic residues" evidence="3">
    <location>
        <begin position="847"/>
        <end position="856"/>
    </location>
</feature>
<feature type="compositionally biased region" description="Low complexity" evidence="3">
    <location>
        <begin position="816"/>
        <end position="831"/>
    </location>
</feature>
<feature type="region of interest" description="Disordered" evidence="3">
    <location>
        <begin position="325"/>
        <end position="747"/>
    </location>
</feature>
<evidence type="ECO:0000313" key="5">
    <source>
        <dbReference type="Proteomes" id="UP001150924"/>
    </source>
</evidence>
<evidence type="ECO:0000256" key="2">
    <source>
        <dbReference type="HAMAP-Rule" id="MF_01805"/>
    </source>
</evidence>
<dbReference type="InterPro" id="IPR003768">
    <property type="entry name" value="ScpA"/>
</dbReference>
<dbReference type="HAMAP" id="MF_01805">
    <property type="entry name" value="ScpA"/>
    <property type="match status" value="1"/>
</dbReference>
<reference evidence="4" key="1">
    <citation type="submission" date="2022-11" db="EMBL/GenBank/DDBJ databases">
        <title>Minimal conservation of predation-associated metabolite biosynthetic gene clusters underscores biosynthetic potential of Myxococcota including descriptions for ten novel species: Archangium lansinium sp. nov., Myxococcus landrumus sp. nov., Nannocystis bai.</title>
        <authorList>
            <person name="Ahearne A."/>
            <person name="Stevens C."/>
            <person name="Phillips K."/>
        </authorList>
    </citation>
    <scope>NUCLEOTIDE SEQUENCE</scope>
    <source>
        <strain evidence="4">Na p29</strain>
    </source>
</reference>
<dbReference type="GO" id="GO:0005737">
    <property type="term" value="C:cytoplasm"/>
    <property type="evidence" value="ECO:0007669"/>
    <property type="project" value="UniProtKB-SubCell"/>
</dbReference>
<feature type="compositionally biased region" description="Acidic residues" evidence="3">
    <location>
        <begin position="1150"/>
        <end position="1161"/>
    </location>
</feature>
<dbReference type="Proteomes" id="UP001150924">
    <property type="component" value="Unassembled WGS sequence"/>
</dbReference>
<feature type="compositionally biased region" description="Gly residues" evidence="3">
    <location>
        <begin position="1"/>
        <end position="12"/>
    </location>
</feature>
<feature type="compositionally biased region" description="Low complexity" evidence="3">
    <location>
        <begin position="945"/>
        <end position="957"/>
    </location>
</feature>
<dbReference type="GO" id="GO:0007059">
    <property type="term" value="P:chromosome segregation"/>
    <property type="evidence" value="ECO:0007669"/>
    <property type="project" value="UniProtKB-UniRule"/>
</dbReference>
<feature type="compositionally biased region" description="Basic and acidic residues" evidence="3">
    <location>
        <begin position="356"/>
        <end position="376"/>
    </location>
</feature>
<dbReference type="PANTHER" id="PTHR33969">
    <property type="entry name" value="SEGREGATION AND CONDENSATION PROTEIN A"/>
    <property type="match status" value="1"/>
</dbReference>
<keyword evidence="2" id="KW-0963">Cytoplasm</keyword>
<dbReference type="AlphaFoldDB" id="A0A9X3ELX2"/>
<dbReference type="PANTHER" id="PTHR33969:SF2">
    <property type="entry name" value="SEGREGATION AND CONDENSATION PROTEIN A"/>
    <property type="match status" value="1"/>
</dbReference>
<dbReference type="GO" id="GO:0051301">
    <property type="term" value="P:cell division"/>
    <property type="evidence" value="ECO:0007669"/>
    <property type="project" value="UniProtKB-KW"/>
</dbReference>
<feature type="region of interest" description="Disordered" evidence="3">
    <location>
        <begin position="1"/>
        <end position="20"/>
    </location>
</feature>
<protein>
    <recommendedName>
        <fullName evidence="1 2">Segregation and condensation protein A</fullName>
    </recommendedName>
</protein>
<comment type="subcellular location">
    <subcellularLocation>
        <location evidence="2">Cytoplasm</location>
    </subcellularLocation>
    <text evidence="2">Associated with two foci at the outer edges of the nucleoid region in young cells, and at four foci within both cell halves in older cells.</text>
</comment>
<feature type="compositionally biased region" description="Acidic residues" evidence="3">
    <location>
        <begin position="1106"/>
        <end position="1119"/>
    </location>
</feature>
<keyword evidence="5" id="KW-1185">Reference proteome</keyword>
<feature type="compositionally biased region" description="Low complexity" evidence="3">
    <location>
        <begin position="764"/>
        <end position="777"/>
    </location>
</feature>
<comment type="subunit">
    <text evidence="2">Component of a cohesin-like complex composed of ScpA, ScpB and the Smc homodimer, in which ScpA and ScpB bind to the head domain of Smc. The presence of the three proteins is required for the association of the complex with DNA.</text>
</comment>
<evidence type="ECO:0000256" key="1">
    <source>
        <dbReference type="ARBA" id="ARBA00044777"/>
    </source>
</evidence>
<keyword evidence="2" id="KW-0131">Cell cycle</keyword>
<feature type="region of interest" description="Disordered" evidence="3">
    <location>
        <begin position="764"/>
        <end position="1161"/>
    </location>
</feature>
<sequence length="1161" mass="120617">MEQGSTGLGEGGPRPRERKGAASPIYSVELEVFEGPLDLLLHLVRKHELDILDIPISFVAEKYLAYLDVMRQLDLEIAGDYLVMAATLAYLKSRELLPPEPRAGEAGQSEEEEGEDPREALIRRLVEYERFKQAAAELDSLPVSGRDVFARGAELVMPPIDPGLAPVSLFNLAEAYYRVLTRAKVKSTHEVQIEAVTVAQRIKQLALILDEKPHFEFEELFLNRTWNSERELRAMLVVTLMSILEMVKLGVAGVQQPVDSTAIRIYRRASAQETQQALADYDEDASFGAPKPKEGESPAPSAPKRPSEAELDAVEEAALLAEALASVQEPEEPVVGYSDEGENVAANDPASEYDDEPRPAPRRTRSEGRAARTDVLEDRDEGFDDEPEGRLVIVEGTSAEVPREHEGPRWGRRSGEEEPAARVADESGQREDVLEDMAALREDAGVGAEDVLEGGSEADASDATPRSESVLEDRWENEGPDAEDAREAAAAGEEARDAEDVVEDRSEADSEVPSHSSEREGEAVGVAADGGILDDALGDEGVVGGTSDARSSWDEDEDVLEVASTVRREFEDSPEGEPSSERHDEGDESESAGVVAGRDDERGLADVDDAESEPELSASWGEEPEGLEGRDEAFLPAVQAGAPERQADGAGSSREDARSSEVDAAAGAGWPLGEDDAPSSVLVEAAVESGERPRAALSTEDVRQDSSHADVDGLAETSGGLESARTEDTASGAGEAEVPGTLAHGVDDGRVDADAAVLAASAALPPAAAGDEAAGDVLGDRSASRGSEVAESPAATGDVNALEDRPAAEENEASEPAEARALGAGLTALGREASETASSAAGVDENLAADEVEATEPTDSAAEQGLEESLAADGFEASEPTSSAEERVLEDNSAADGIQATEPALSAGGEAAEDGVDDGLTPGEAESTVAAEDETEDVLEASLVGGAAATESTSAAGDETEDVLEASLMGGAAATESTSADGDEAEDVLEADSEGGVAATEPLAADDEATAEDVPGDSSLANGVEVALRDEVVEDVLGDSSATGELGASTAAGEDGAADDSPGERLGAFDSEAESGRTTEAYSGAAAEPDDVLADSQASGANEGEAAADVEASDTEDDESKPVRSDSDEDEAGGLFLNTGEGLGARELGDVDEDEDEGDAQ</sequence>
<dbReference type="GO" id="GO:0006260">
    <property type="term" value="P:DNA replication"/>
    <property type="evidence" value="ECO:0007669"/>
    <property type="project" value="UniProtKB-UniRule"/>
</dbReference>
<comment type="similarity">
    <text evidence="2">Belongs to the ScpA family.</text>
</comment>
<proteinExistence type="inferred from homology"/>
<evidence type="ECO:0000256" key="3">
    <source>
        <dbReference type="SAM" id="MobiDB-lite"/>
    </source>
</evidence>
<feature type="compositionally biased region" description="Acidic residues" evidence="3">
    <location>
        <begin position="1004"/>
        <end position="1015"/>
    </location>
</feature>
<feature type="compositionally biased region" description="Basic and acidic residues" evidence="3">
    <location>
        <begin position="689"/>
        <end position="711"/>
    </location>
</feature>
<gene>
    <name evidence="2" type="primary">scpA</name>
    <name evidence="4" type="ORF">OV079_12795</name>
</gene>
<dbReference type="RefSeq" id="WP_267778526.1">
    <property type="nucleotide sequence ID" value="NZ_JAPNKE010000002.1"/>
</dbReference>